<dbReference type="AlphaFoldDB" id="A0AAW1VQJ9"/>
<dbReference type="Pfam" id="PF20431">
    <property type="entry name" value="E_motif"/>
    <property type="match status" value="1"/>
</dbReference>
<dbReference type="PANTHER" id="PTHR47926">
    <property type="entry name" value="PENTATRICOPEPTIDE REPEAT-CONTAINING PROTEIN"/>
    <property type="match status" value="1"/>
</dbReference>
<dbReference type="InterPro" id="IPR046960">
    <property type="entry name" value="PPR_At4g14850-like_plant"/>
</dbReference>
<evidence type="ECO:0000313" key="4">
    <source>
        <dbReference type="EMBL" id="KAK9910629.1"/>
    </source>
</evidence>
<dbReference type="InterPro" id="IPR046849">
    <property type="entry name" value="E2_motif"/>
</dbReference>
<evidence type="ECO:0000256" key="1">
    <source>
        <dbReference type="ARBA" id="ARBA00022737"/>
    </source>
</evidence>
<dbReference type="PROSITE" id="PS51375">
    <property type="entry name" value="PPR"/>
    <property type="match status" value="5"/>
</dbReference>
<dbReference type="GO" id="GO:0003723">
    <property type="term" value="F:RNA binding"/>
    <property type="evidence" value="ECO:0007669"/>
    <property type="project" value="InterPro"/>
</dbReference>
<dbReference type="FunFam" id="1.25.40.10:FF:000280">
    <property type="entry name" value="Pentatricopeptide repeat-containing protein"/>
    <property type="match status" value="1"/>
</dbReference>
<dbReference type="FunFam" id="1.25.40.10:FF:000343">
    <property type="entry name" value="Pentatricopeptide repeat-containing protein At3g58590"/>
    <property type="match status" value="1"/>
</dbReference>
<dbReference type="Pfam" id="PF20430">
    <property type="entry name" value="Eplus_motif"/>
    <property type="match status" value="1"/>
</dbReference>
<dbReference type="PANTHER" id="PTHR47926:SF431">
    <property type="entry name" value="PENTATRICOPEPTIDE REPEAT-CONTAINING PROTEIN-RELATED"/>
    <property type="match status" value="1"/>
</dbReference>
<protein>
    <recommendedName>
        <fullName evidence="6">Pentatricopeptide repeat-containing protein At3g01580</fullName>
    </recommendedName>
</protein>
<dbReference type="FunFam" id="1.25.40.10:FF:000073">
    <property type="entry name" value="Pentatricopeptide repeat-containing protein chloroplastic"/>
    <property type="match status" value="1"/>
</dbReference>
<feature type="repeat" description="PPR" evidence="3">
    <location>
        <begin position="370"/>
        <end position="404"/>
    </location>
</feature>
<comment type="similarity">
    <text evidence="2">Belongs to the PPR family. PCMP-E subfamily.</text>
</comment>
<keyword evidence="5" id="KW-1185">Reference proteome</keyword>
<dbReference type="EMBL" id="JBEDUW010000007">
    <property type="protein sequence ID" value="KAK9910629.1"/>
    <property type="molecule type" value="Genomic_DNA"/>
</dbReference>
<reference evidence="4 5" key="1">
    <citation type="journal article" date="2023" name="G3 (Bethesda)">
        <title>A chromosome-length genome assembly and annotation of blackberry (Rubus argutus, cv. 'Hillquist').</title>
        <authorList>
            <person name="Bruna T."/>
            <person name="Aryal R."/>
            <person name="Dudchenko O."/>
            <person name="Sargent D.J."/>
            <person name="Mead D."/>
            <person name="Buti M."/>
            <person name="Cavallini A."/>
            <person name="Hytonen T."/>
            <person name="Andres J."/>
            <person name="Pham M."/>
            <person name="Weisz D."/>
            <person name="Mascagni F."/>
            <person name="Usai G."/>
            <person name="Natali L."/>
            <person name="Bassil N."/>
            <person name="Fernandez G.E."/>
            <person name="Lomsadze A."/>
            <person name="Armour M."/>
            <person name="Olukolu B."/>
            <person name="Poorten T."/>
            <person name="Britton C."/>
            <person name="Davik J."/>
            <person name="Ashrafi H."/>
            <person name="Aiden E.L."/>
            <person name="Borodovsky M."/>
            <person name="Worthington M."/>
        </authorList>
    </citation>
    <scope>NUCLEOTIDE SEQUENCE [LARGE SCALE GENOMIC DNA]</scope>
    <source>
        <strain evidence="4">PI 553951</strain>
    </source>
</reference>
<comment type="caution">
    <text evidence="4">The sequence shown here is derived from an EMBL/GenBank/DDBJ whole genome shotgun (WGS) entry which is preliminary data.</text>
</comment>
<name>A0AAW1VQJ9_RUBAR</name>
<proteinExistence type="inferred from homology"/>
<accession>A0AAW1VQJ9</accession>
<dbReference type="Pfam" id="PF13041">
    <property type="entry name" value="PPR_2"/>
    <property type="match status" value="3"/>
</dbReference>
<dbReference type="Proteomes" id="UP001457282">
    <property type="component" value="Unassembled WGS sequence"/>
</dbReference>
<dbReference type="Pfam" id="PF01535">
    <property type="entry name" value="PPR"/>
    <property type="match status" value="6"/>
</dbReference>
<feature type="repeat" description="PPR" evidence="3">
    <location>
        <begin position="471"/>
        <end position="505"/>
    </location>
</feature>
<evidence type="ECO:0000256" key="2">
    <source>
        <dbReference type="ARBA" id="ARBA00061659"/>
    </source>
</evidence>
<dbReference type="InterPro" id="IPR046848">
    <property type="entry name" value="E_motif"/>
</dbReference>
<evidence type="ECO:0000256" key="3">
    <source>
        <dbReference type="PROSITE-ProRule" id="PRU00708"/>
    </source>
</evidence>
<dbReference type="Gene3D" id="1.25.40.10">
    <property type="entry name" value="Tetratricopeptide repeat domain"/>
    <property type="match status" value="6"/>
</dbReference>
<dbReference type="InterPro" id="IPR011990">
    <property type="entry name" value="TPR-like_helical_dom_sf"/>
</dbReference>
<dbReference type="InterPro" id="IPR002885">
    <property type="entry name" value="PPR_rpt"/>
</dbReference>
<feature type="repeat" description="PPR" evidence="3">
    <location>
        <begin position="269"/>
        <end position="303"/>
    </location>
</feature>
<feature type="repeat" description="PPR" evidence="3">
    <location>
        <begin position="167"/>
        <end position="201"/>
    </location>
</feature>
<dbReference type="FunFam" id="1.25.40.10:FF:000031">
    <property type="entry name" value="Pentatricopeptide repeat-containing protein mitochondrial"/>
    <property type="match status" value="2"/>
</dbReference>
<dbReference type="SUPFAM" id="SSF48452">
    <property type="entry name" value="TPR-like"/>
    <property type="match status" value="1"/>
</dbReference>
<organism evidence="4 5">
    <name type="scientific">Rubus argutus</name>
    <name type="common">Southern blackberry</name>
    <dbReference type="NCBI Taxonomy" id="59490"/>
    <lineage>
        <taxon>Eukaryota</taxon>
        <taxon>Viridiplantae</taxon>
        <taxon>Streptophyta</taxon>
        <taxon>Embryophyta</taxon>
        <taxon>Tracheophyta</taxon>
        <taxon>Spermatophyta</taxon>
        <taxon>Magnoliopsida</taxon>
        <taxon>eudicotyledons</taxon>
        <taxon>Gunneridae</taxon>
        <taxon>Pentapetalae</taxon>
        <taxon>rosids</taxon>
        <taxon>fabids</taxon>
        <taxon>Rosales</taxon>
        <taxon>Rosaceae</taxon>
        <taxon>Rosoideae</taxon>
        <taxon>Rosoideae incertae sedis</taxon>
        <taxon>Rubus</taxon>
    </lineage>
</organism>
<evidence type="ECO:0000313" key="5">
    <source>
        <dbReference type="Proteomes" id="UP001457282"/>
    </source>
</evidence>
<feature type="repeat" description="PPR" evidence="3">
    <location>
        <begin position="66"/>
        <end position="96"/>
    </location>
</feature>
<evidence type="ECO:0008006" key="6">
    <source>
        <dbReference type="Google" id="ProtNLM"/>
    </source>
</evidence>
<keyword evidence="1" id="KW-0677">Repeat</keyword>
<dbReference type="GO" id="GO:0009451">
    <property type="term" value="P:RNA modification"/>
    <property type="evidence" value="ECO:0007669"/>
    <property type="project" value="InterPro"/>
</dbReference>
<gene>
    <name evidence="4" type="ORF">M0R45_034585</name>
</gene>
<sequence>MKRKEALVNLFEACNNRKSLAQLHSPTLKTGLSNDSFFATKLSALYAKHESVGYARKVFDETPHRSVYLWNATLRSYCRENQWEETLCLFHKMLSDQKPDNFTVSIAFKACAGLRALGYGKILHGFVKRNKKIALDVFVGSALIELYSKCGQMGEALKVFDEFSQPDVFLWTSMVTGYEQNGNAVEALEFLSRMVTVGHVKPERVTLVSAVSACAQLSNVRLGSSVYGVAIRNGFDSDLCIGNSLLNLCAKTGSIKTATSLFWKMPEKDVISWSSMIACCTHNGAVLEALNLFNEMIDRGIEPNSVTVTNALQACAVACNLEEGKKIHELATRKGFQLDVIVATALIDMYMKCSAPQEAVDLFKRMPEKDVVSWAALLSGFAQNRMAYKSMRVFHDMLLDETQPDAVAMVKILAACSELGNLQQALCLHGYVIKTAFENNIFVGASLIELYSKCGSVDKAIRLFEGMTFKDVVIWSAMIAGYGIHGQGGEALKVFDDMVKHSAVKPNDVTFISILSACSHSGLVEQGLGIFNMMLHQYQLKPRPEHYGILVDLLGRTGELNKAMEIVERMPNPAAPHVWGALLGACRIHNNIKLGEVVAKRLLQLDPNHAGYYMLLSNMYAMDDKWENVADLRTCIREKGLKKMVGQSIVEAGSKIHSFVAGDRFHPESDQIYRLLRKLEVKMRQEGYVPNVDFLQHDMEEAL</sequence>
<dbReference type="NCBIfam" id="TIGR00756">
    <property type="entry name" value="PPR"/>
    <property type="match status" value="3"/>
</dbReference>